<gene>
    <name evidence="1" type="ORF">BSTOLATCC_MIC50149</name>
</gene>
<keyword evidence="2" id="KW-1185">Reference proteome</keyword>
<proteinExistence type="predicted"/>
<accession>A0AAU9K7V7</accession>
<evidence type="ECO:0000313" key="2">
    <source>
        <dbReference type="Proteomes" id="UP001162131"/>
    </source>
</evidence>
<protein>
    <recommendedName>
        <fullName evidence="3">Ycf1</fullName>
    </recommendedName>
</protein>
<evidence type="ECO:0008006" key="3">
    <source>
        <dbReference type="Google" id="ProtNLM"/>
    </source>
</evidence>
<organism evidence="1 2">
    <name type="scientific">Blepharisma stoltei</name>
    <dbReference type="NCBI Taxonomy" id="1481888"/>
    <lineage>
        <taxon>Eukaryota</taxon>
        <taxon>Sar</taxon>
        <taxon>Alveolata</taxon>
        <taxon>Ciliophora</taxon>
        <taxon>Postciliodesmatophora</taxon>
        <taxon>Heterotrichea</taxon>
        <taxon>Heterotrichida</taxon>
        <taxon>Blepharismidae</taxon>
        <taxon>Blepharisma</taxon>
    </lineage>
</organism>
<evidence type="ECO:0000313" key="1">
    <source>
        <dbReference type="EMBL" id="CAG9330039.1"/>
    </source>
</evidence>
<dbReference type="AlphaFoldDB" id="A0AAU9K7V7"/>
<dbReference type="Proteomes" id="UP001162131">
    <property type="component" value="Unassembled WGS sequence"/>
</dbReference>
<sequence>MSVKAELLDKLLDAQQSKTRAQSPLKSGSRPSRFSRIPYYLKKDLPDRRFLAVRLDIHKRNIDNLIPDTSFFESMIQDQFKRSSAKKKRRRHKYQNIYKLKQQQYQNFFTNGEVEFKRENLVLENENSSLSDAEEKLKAWRYSLSSKKIRPNHENRKSVDFERSYLVREAQSRFSEISMKHRPKTTYRN</sequence>
<comment type="caution">
    <text evidence="1">The sequence shown here is derived from an EMBL/GenBank/DDBJ whole genome shotgun (WGS) entry which is preliminary data.</text>
</comment>
<dbReference type="EMBL" id="CAJZBQ010000050">
    <property type="protein sequence ID" value="CAG9330039.1"/>
    <property type="molecule type" value="Genomic_DNA"/>
</dbReference>
<reference evidence="1" key="1">
    <citation type="submission" date="2021-09" db="EMBL/GenBank/DDBJ databases">
        <authorList>
            <consortium name="AG Swart"/>
            <person name="Singh M."/>
            <person name="Singh A."/>
            <person name="Seah K."/>
            <person name="Emmerich C."/>
        </authorList>
    </citation>
    <scope>NUCLEOTIDE SEQUENCE</scope>
    <source>
        <strain evidence="1">ATCC30299</strain>
    </source>
</reference>
<name>A0AAU9K7V7_9CILI</name>